<sequence length="160" mass="18546">QEFRLGLFGNNEKQSFLAERMFDLFDSKRDDVIDFGEFVRSMSIFHPNTPQEEKATFSFKMYDIGNTGFIQKEGVKKMITELLTESNLILSDDLIEAIIDKTFEEADSERDGKIDIGEWKDFVARKPSSLKYMTIPYLKDLTAAFPSFVLRSEKEEEIVD</sequence>
<dbReference type="OrthoDB" id="191686at2759"/>
<evidence type="ECO:0000259" key="4">
    <source>
        <dbReference type="PROSITE" id="PS50222"/>
    </source>
</evidence>
<proteinExistence type="inferred from homology"/>
<accession>A0A2Z7BBQ9</accession>
<feature type="non-terminal residue" evidence="5">
    <location>
        <position position="1"/>
    </location>
</feature>
<evidence type="ECO:0000256" key="2">
    <source>
        <dbReference type="ARBA" id="ARBA00023774"/>
    </source>
</evidence>
<reference evidence="5 6" key="1">
    <citation type="journal article" date="2015" name="Proc. Natl. Acad. Sci. U.S.A.">
        <title>The resurrection genome of Boea hygrometrica: A blueprint for survival of dehydration.</title>
        <authorList>
            <person name="Xiao L."/>
            <person name="Yang G."/>
            <person name="Zhang L."/>
            <person name="Yang X."/>
            <person name="Zhao S."/>
            <person name="Ji Z."/>
            <person name="Zhou Q."/>
            <person name="Hu M."/>
            <person name="Wang Y."/>
            <person name="Chen M."/>
            <person name="Xu Y."/>
            <person name="Jin H."/>
            <person name="Xiao X."/>
            <person name="Hu G."/>
            <person name="Bao F."/>
            <person name="Hu Y."/>
            <person name="Wan P."/>
            <person name="Li L."/>
            <person name="Deng X."/>
            <person name="Kuang T."/>
            <person name="Xiang C."/>
            <person name="Zhu J.K."/>
            <person name="Oliver M.J."/>
            <person name="He Y."/>
        </authorList>
    </citation>
    <scope>NUCLEOTIDE SEQUENCE [LARGE SCALE GENOMIC DNA]</scope>
    <source>
        <strain evidence="6">cv. XS01</strain>
    </source>
</reference>
<comment type="function">
    <text evidence="3">Acts as a calcium sensor. CBL proteins interact with CIPK serine-threonine protein kinases. Binding of a CBL protein to the regulatory NAF domain of a CIPK protein lead to the activation of the kinase in a calcium-dependent manner.</text>
</comment>
<comment type="similarity">
    <text evidence="2 3">Belongs to the calcineurin regulatory subunit family.</text>
</comment>
<protein>
    <recommendedName>
        <fullName evidence="3">Calcineurin B-like protein</fullName>
    </recommendedName>
</protein>
<gene>
    <name evidence="5" type="ORF">F511_07356</name>
</gene>
<comment type="subcellular location">
    <subcellularLocation>
        <location evidence="3">Membrane</location>
    </subcellularLocation>
</comment>
<dbReference type="Pfam" id="PF13499">
    <property type="entry name" value="EF-hand_7"/>
    <property type="match status" value="1"/>
</dbReference>
<dbReference type="PANTHER" id="PTHR23056">
    <property type="entry name" value="CALCINEURIN B"/>
    <property type="match status" value="1"/>
</dbReference>
<dbReference type="FunFam" id="1.10.238.10:FF:000073">
    <property type="entry name" value="calcineurin B-like protein 3"/>
    <property type="match status" value="1"/>
</dbReference>
<name>A0A2Z7BBQ9_9LAMI</name>
<evidence type="ECO:0000256" key="3">
    <source>
        <dbReference type="RuleBase" id="RU369080"/>
    </source>
</evidence>
<feature type="domain" description="EF-hand" evidence="4">
    <location>
        <begin position="50"/>
        <end position="85"/>
    </location>
</feature>
<keyword evidence="3" id="KW-0472">Membrane</keyword>
<dbReference type="AlphaFoldDB" id="A0A2Z7BBQ9"/>
<dbReference type="GO" id="GO:0016020">
    <property type="term" value="C:membrane"/>
    <property type="evidence" value="ECO:0007669"/>
    <property type="project" value="UniProtKB-SubCell"/>
</dbReference>
<evidence type="ECO:0000313" key="6">
    <source>
        <dbReference type="Proteomes" id="UP000250235"/>
    </source>
</evidence>
<dbReference type="PANTHER" id="PTHR23056:SF108">
    <property type="entry name" value="CALCINEURIN B-LIKE PROTEIN 5"/>
    <property type="match status" value="1"/>
</dbReference>
<dbReference type="InterPro" id="IPR045198">
    <property type="entry name" value="CNBL1-10"/>
</dbReference>
<evidence type="ECO:0000256" key="1">
    <source>
        <dbReference type="ARBA" id="ARBA00022737"/>
    </source>
</evidence>
<dbReference type="InterPro" id="IPR011992">
    <property type="entry name" value="EF-hand-dom_pair"/>
</dbReference>
<keyword evidence="6" id="KW-1185">Reference proteome</keyword>
<dbReference type="Proteomes" id="UP000250235">
    <property type="component" value="Unassembled WGS sequence"/>
</dbReference>
<keyword evidence="3" id="KW-0479">Metal-binding</keyword>
<dbReference type="EMBL" id="KV007465">
    <property type="protein sequence ID" value="KZV31505.1"/>
    <property type="molecule type" value="Genomic_DNA"/>
</dbReference>
<keyword evidence="1 3" id="KW-0677">Repeat</keyword>
<dbReference type="GO" id="GO:0005509">
    <property type="term" value="F:calcium ion binding"/>
    <property type="evidence" value="ECO:0007669"/>
    <property type="project" value="UniProtKB-UniRule"/>
</dbReference>
<feature type="domain" description="EF-hand" evidence="4">
    <location>
        <begin position="94"/>
        <end position="129"/>
    </location>
</feature>
<dbReference type="SUPFAM" id="SSF47473">
    <property type="entry name" value="EF-hand"/>
    <property type="match status" value="1"/>
</dbReference>
<organism evidence="5 6">
    <name type="scientific">Dorcoceras hygrometricum</name>
    <dbReference type="NCBI Taxonomy" id="472368"/>
    <lineage>
        <taxon>Eukaryota</taxon>
        <taxon>Viridiplantae</taxon>
        <taxon>Streptophyta</taxon>
        <taxon>Embryophyta</taxon>
        <taxon>Tracheophyta</taxon>
        <taxon>Spermatophyta</taxon>
        <taxon>Magnoliopsida</taxon>
        <taxon>eudicotyledons</taxon>
        <taxon>Gunneridae</taxon>
        <taxon>Pentapetalae</taxon>
        <taxon>asterids</taxon>
        <taxon>lamiids</taxon>
        <taxon>Lamiales</taxon>
        <taxon>Gesneriaceae</taxon>
        <taxon>Didymocarpoideae</taxon>
        <taxon>Trichosporeae</taxon>
        <taxon>Loxocarpinae</taxon>
        <taxon>Dorcoceras</taxon>
    </lineage>
</organism>
<dbReference type="Gene3D" id="1.10.238.10">
    <property type="entry name" value="EF-hand"/>
    <property type="match status" value="1"/>
</dbReference>
<feature type="domain" description="EF-hand" evidence="4">
    <location>
        <begin position="13"/>
        <end position="48"/>
    </location>
</feature>
<comment type="subunit">
    <text evidence="3">Homodimer. Interacts with CIPK.</text>
</comment>
<evidence type="ECO:0000313" key="5">
    <source>
        <dbReference type="EMBL" id="KZV31505.1"/>
    </source>
</evidence>
<dbReference type="SMART" id="SM00054">
    <property type="entry name" value="EFh"/>
    <property type="match status" value="3"/>
</dbReference>
<keyword evidence="3" id="KW-0106">Calcium</keyword>
<dbReference type="GO" id="GO:0019900">
    <property type="term" value="F:kinase binding"/>
    <property type="evidence" value="ECO:0007669"/>
    <property type="project" value="UniProtKB-UniRule"/>
</dbReference>
<dbReference type="GO" id="GO:0019722">
    <property type="term" value="P:calcium-mediated signaling"/>
    <property type="evidence" value="ECO:0007669"/>
    <property type="project" value="UniProtKB-UniRule"/>
</dbReference>
<dbReference type="InterPro" id="IPR002048">
    <property type="entry name" value="EF_hand_dom"/>
</dbReference>
<dbReference type="PROSITE" id="PS50222">
    <property type="entry name" value="EF_HAND_2"/>
    <property type="match status" value="3"/>
</dbReference>